<dbReference type="InterPro" id="IPR045279">
    <property type="entry name" value="ARR-like"/>
</dbReference>
<dbReference type="PANTHER" id="PTHR43874">
    <property type="entry name" value="TWO-COMPONENT RESPONSE REGULATOR"/>
    <property type="match status" value="1"/>
</dbReference>
<dbReference type="PANTHER" id="PTHR43874:SF106">
    <property type="entry name" value="TWO-COMPONENT RESPONSE REGULATOR ORR4"/>
    <property type="match status" value="1"/>
</dbReference>
<keyword evidence="1" id="KW-0902">Two-component regulatory system</keyword>
<dbReference type="Gene3D" id="3.40.50.2300">
    <property type="match status" value="1"/>
</dbReference>
<name>A0A9I9E9L0_CUCME</name>
<reference evidence="4" key="1">
    <citation type="submission" date="2023-03" db="UniProtKB">
        <authorList>
            <consortium name="EnsemblPlants"/>
        </authorList>
    </citation>
    <scope>IDENTIFICATION</scope>
</reference>
<evidence type="ECO:0000256" key="1">
    <source>
        <dbReference type="ARBA" id="ARBA00023012"/>
    </source>
</evidence>
<dbReference type="Gramene" id="MELO3C030748.2.1">
    <property type="protein sequence ID" value="MELO3C030748.2.1"/>
    <property type="gene ID" value="MELO3C030748.2"/>
</dbReference>
<protein>
    <recommendedName>
        <fullName evidence="5">Response regulatory domain-containing protein</fullName>
    </recommendedName>
</protein>
<evidence type="ECO:0000313" key="4">
    <source>
        <dbReference type="EnsemblPlants" id="MELO3C030748.2.1"/>
    </source>
</evidence>
<dbReference type="GO" id="GO:0000160">
    <property type="term" value="P:phosphorelay signal transduction system"/>
    <property type="evidence" value="ECO:0007669"/>
    <property type="project" value="UniProtKB-KW"/>
</dbReference>
<sequence>MQEIEVNLIITDYCMLEMTGYDLLRKIKAIGFSLSKQCFILSPPPSERKESDSLKDIPVVIMSFENVPSRINRNSLPLKLPDAPNLLTTTHPKPPLEIIRYTPD</sequence>
<evidence type="ECO:0000256" key="3">
    <source>
        <dbReference type="ARBA" id="ARBA00023163"/>
    </source>
</evidence>
<keyword evidence="3" id="KW-0804">Transcription</keyword>
<evidence type="ECO:0000256" key="2">
    <source>
        <dbReference type="ARBA" id="ARBA00023015"/>
    </source>
</evidence>
<dbReference type="GO" id="GO:0009736">
    <property type="term" value="P:cytokinin-activated signaling pathway"/>
    <property type="evidence" value="ECO:0007669"/>
    <property type="project" value="InterPro"/>
</dbReference>
<accession>A0A9I9E9L0</accession>
<proteinExistence type="predicted"/>
<evidence type="ECO:0008006" key="5">
    <source>
        <dbReference type="Google" id="ProtNLM"/>
    </source>
</evidence>
<dbReference type="EnsemblPlants" id="MELO3C030748.2.1">
    <property type="protein sequence ID" value="MELO3C030748.2.1"/>
    <property type="gene ID" value="MELO3C030748.2"/>
</dbReference>
<dbReference type="InterPro" id="IPR011006">
    <property type="entry name" value="CheY-like_superfamily"/>
</dbReference>
<organism evidence="4">
    <name type="scientific">Cucumis melo</name>
    <name type="common">Muskmelon</name>
    <dbReference type="NCBI Taxonomy" id="3656"/>
    <lineage>
        <taxon>Eukaryota</taxon>
        <taxon>Viridiplantae</taxon>
        <taxon>Streptophyta</taxon>
        <taxon>Embryophyta</taxon>
        <taxon>Tracheophyta</taxon>
        <taxon>Spermatophyta</taxon>
        <taxon>Magnoliopsida</taxon>
        <taxon>eudicotyledons</taxon>
        <taxon>Gunneridae</taxon>
        <taxon>Pentapetalae</taxon>
        <taxon>rosids</taxon>
        <taxon>fabids</taxon>
        <taxon>Cucurbitales</taxon>
        <taxon>Cucurbitaceae</taxon>
        <taxon>Benincaseae</taxon>
        <taxon>Cucumis</taxon>
    </lineage>
</organism>
<dbReference type="SUPFAM" id="SSF52172">
    <property type="entry name" value="CheY-like"/>
    <property type="match status" value="1"/>
</dbReference>
<keyword evidence="2" id="KW-0805">Transcription regulation</keyword>
<dbReference type="AlphaFoldDB" id="A0A9I9E9L0"/>